<keyword evidence="2" id="KW-1185">Reference proteome</keyword>
<dbReference type="EMBL" id="JAIBOA010000013">
    <property type="protein sequence ID" value="MBW8484849.1"/>
    <property type="molecule type" value="Genomic_DNA"/>
</dbReference>
<evidence type="ECO:0000313" key="2">
    <source>
        <dbReference type="Proteomes" id="UP000774570"/>
    </source>
</evidence>
<organism evidence="1 2">
    <name type="scientific">Actinomadura parmotrematis</name>
    <dbReference type="NCBI Taxonomy" id="2864039"/>
    <lineage>
        <taxon>Bacteria</taxon>
        <taxon>Bacillati</taxon>
        <taxon>Actinomycetota</taxon>
        <taxon>Actinomycetes</taxon>
        <taxon>Streptosporangiales</taxon>
        <taxon>Thermomonosporaceae</taxon>
        <taxon>Actinomadura</taxon>
    </lineage>
</organism>
<sequence length="148" mass="14646">MSGPADEAELAAGIRAAFLAADPVPEGVLAAARAALALRLPGAALAGLAADDASAPAGARATTATRTLTFTGGGVTVELEASGDGEVTGRLTPPSPARVRLRRPAHADRTALADEEGCFALPCVGEGPVSLVVEPPGGDAVVTSWIRL</sequence>
<dbReference type="RefSeq" id="WP_220168079.1">
    <property type="nucleotide sequence ID" value="NZ_JAIBOA010000013.1"/>
</dbReference>
<evidence type="ECO:0008006" key="3">
    <source>
        <dbReference type="Google" id="ProtNLM"/>
    </source>
</evidence>
<proteinExistence type="predicted"/>
<comment type="caution">
    <text evidence="1">The sequence shown here is derived from an EMBL/GenBank/DDBJ whole genome shotgun (WGS) entry which is preliminary data.</text>
</comment>
<protein>
    <recommendedName>
        <fullName evidence="3">Carboxypeptidase regulatory-like domain-containing protein</fullName>
    </recommendedName>
</protein>
<evidence type="ECO:0000313" key="1">
    <source>
        <dbReference type="EMBL" id="MBW8484849.1"/>
    </source>
</evidence>
<accession>A0ABS7FWP2</accession>
<name>A0ABS7FWP2_9ACTN</name>
<gene>
    <name evidence="1" type="ORF">K1Y72_20875</name>
</gene>
<dbReference type="Proteomes" id="UP000774570">
    <property type="component" value="Unassembled WGS sequence"/>
</dbReference>
<reference evidence="1 2" key="1">
    <citation type="submission" date="2021-07" db="EMBL/GenBank/DDBJ databases">
        <title>Actinomadura sp. PM05-2 isolated from lichen.</title>
        <authorList>
            <person name="Somphong A."/>
            <person name="Phongsopitanun W."/>
            <person name="Tanasupawat S."/>
            <person name="Peongsungnone V."/>
        </authorList>
    </citation>
    <scope>NUCLEOTIDE SEQUENCE [LARGE SCALE GENOMIC DNA]</scope>
    <source>
        <strain evidence="1 2">PM05-2</strain>
    </source>
</reference>